<reference evidence="2 3" key="1">
    <citation type="submission" date="2024-05" db="EMBL/GenBank/DDBJ databases">
        <title>The mechanism of isolation and screening of efficient mineral weathering bacteria priestia aryabhattai c4-10 with weathered biotite.</title>
        <authorList>
            <person name="Yang S."/>
        </authorList>
    </citation>
    <scope>NUCLEOTIDE SEQUENCE [LARGE SCALE GENOMIC DNA]</scope>
    <source>
        <strain evidence="2 3">C4-10</strain>
    </source>
</reference>
<dbReference type="Proteomes" id="UP001418804">
    <property type="component" value="Unassembled WGS sequence"/>
</dbReference>
<evidence type="ECO:0000256" key="1">
    <source>
        <dbReference type="SAM" id="Phobius"/>
    </source>
</evidence>
<proteinExistence type="predicted"/>
<dbReference type="AlphaFoldDB" id="A0ABD5KZD0"/>
<name>A0ABD5KZD0_PRIAR</name>
<dbReference type="GeneID" id="48013990"/>
<evidence type="ECO:0000313" key="3">
    <source>
        <dbReference type="Proteomes" id="UP001418804"/>
    </source>
</evidence>
<comment type="caution">
    <text evidence="2">The sequence shown here is derived from an EMBL/GenBank/DDBJ whole genome shotgun (WGS) entry which is preliminary data.</text>
</comment>
<organism evidence="2 3">
    <name type="scientific">Priestia aryabhattai</name>
    <name type="common">Bacillus aryabhattai</name>
    <dbReference type="NCBI Taxonomy" id="412384"/>
    <lineage>
        <taxon>Bacteria</taxon>
        <taxon>Bacillati</taxon>
        <taxon>Bacillota</taxon>
        <taxon>Bacilli</taxon>
        <taxon>Bacillales</taxon>
        <taxon>Bacillaceae</taxon>
        <taxon>Priestia</taxon>
    </lineage>
</organism>
<gene>
    <name evidence="2" type="ORF">ABDD91_17270</name>
</gene>
<sequence length="103" mass="11947">MELFIPDAFLYVSFAIMTAFFVHAAIKLATFQTLHKHVCLQQKDMYLIQNVNLLRAQNLIYCVYHKFKFIHSVHRQEAIGEQDDEGPHSPVFFSFNLKNTGGI</sequence>
<keyword evidence="1" id="KW-1133">Transmembrane helix</keyword>
<keyword evidence="1" id="KW-0812">Transmembrane</keyword>
<protein>
    <submittedName>
        <fullName evidence="2">Uncharacterized protein</fullName>
    </submittedName>
</protein>
<evidence type="ECO:0000313" key="2">
    <source>
        <dbReference type="EMBL" id="MEN3154602.1"/>
    </source>
</evidence>
<feature type="transmembrane region" description="Helical" evidence="1">
    <location>
        <begin position="6"/>
        <end position="26"/>
    </location>
</feature>
<keyword evidence="1" id="KW-0472">Membrane</keyword>
<dbReference type="EMBL" id="JBDIVD010000001">
    <property type="protein sequence ID" value="MEN3154602.1"/>
    <property type="molecule type" value="Genomic_DNA"/>
</dbReference>
<reference evidence="2 3" key="2">
    <citation type="submission" date="2024-05" db="EMBL/GenBank/DDBJ databases">
        <authorList>
            <person name="Zheng X."/>
        </authorList>
    </citation>
    <scope>NUCLEOTIDE SEQUENCE [LARGE SCALE GENOMIC DNA]</scope>
    <source>
        <strain evidence="2 3">C4-10</strain>
    </source>
</reference>
<dbReference type="RefSeq" id="WP_098999186.1">
    <property type="nucleotide sequence ID" value="NZ_CP024035.1"/>
</dbReference>
<accession>A0ABD5KZD0</accession>